<evidence type="ECO:0000313" key="2">
    <source>
        <dbReference type="Proteomes" id="UP000092839"/>
    </source>
</evidence>
<gene>
    <name evidence="1" type="ORF">LMTR13_23905</name>
</gene>
<keyword evidence="2" id="KW-1185">Reference proteome</keyword>
<protein>
    <submittedName>
        <fullName evidence="1">Uncharacterized protein</fullName>
    </submittedName>
</protein>
<dbReference type="Proteomes" id="UP000092839">
    <property type="component" value="Chromosome"/>
</dbReference>
<proteinExistence type="predicted"/>
<dbReference type="EMBL" id="CP016428">
    <property type="protein sequence ID" value="ANW02756.1"/>
    <property type="molecule type" value="Genomic_DNA"/>
</dbReference>
<evidence type="ECO:0000313" key="1">
    <source>
        <dbReference type="EMBL" id="ANW02756.1"/>
    </source>
</evidence>
<organism evidence="1 2">
    <name type="scientific">Bradyrhizobium icense</name>
    <dbReference type="NCBI Taxonomy" id="1274631"/>
    <lineage>
        <taxon>Bacteria</taxon>
        <taxon>Pseudomonadati</taxon>
        <taxon>Pseudomonadota</taxon>
        <taxon>Alphaproteobacteria</taxon>
        <taxon>Hyphomicrobiales</taxon>
        <taxon>Nitrobacteraceae</taxon>
        <taxon>Bradyrhizobium</taxon>
    </lineage>
</organism>
<name>A0A1B1UJ22_9BRAD</name>
<reference evidence="1 2" key="1">
    <citation type="submission" date="2016-07" db="EMBL/GenBank/DDBJ databases">
        <title>Complete genome sequence of Bradyrhizobium icense LMTR 13T, a potential inoculant strain isolated from lima bean (Phaseolus lunatus) in Peru.</title>
        <authorList>
            <person name="Ormeno-Orrillo E."/>
            <person name="Duran D."/>
            <person name="Rogel M.A."/>
            <person name="Rey L."/>
            <person name="Imperial J."/>
            <person name="Ruiz-Argueso T."/>
            <person name="Martinez-Romero E."/>
        </authorList>
    </citation>
    <scope>NUCLEOTIDE SEQUENCE [LARGE SCALE GENOMIC DNA]</scope>
    <source>
        <strain evidence="1 2">LMTR 13</strain>
    </source>
</reference>
<dbReference type="KEGG" id="bic:LMTR13_23905"/>
<accession>A0A1B1UJ22</accession>
<sequence>MTRAEMRPHVERLVAEHDFYYSADDIMAMVEAVDPPDPINGLRFAYCSKATRRRIGTMPRLLTRAVGRRHRRRAPLARIQRP</sequence>
<dbReference type="AlphaFoldDB" id="A0A1B1UJ22"/>